<dbReference type="Pfam" id="PF00106">
    <property type="entry name" value="adh_short"/>
    <property type="match status" value="1"/>
</dbReference>
<dbReference type="RefSeq" id="WP_202721600.1">
    <property type="nucleotide sequence ID" value="NZ_BPEX01000003.1"/>
</dbReference>
<dbReference type="PANTHER" id="PTHR44196:SF3">
    <property type="entry name" value="SHORT CHAIN DEHYDROGENASE FAMILY PROTEIN"/>
    <property type="match status" value="1"/>
</dbReference>
<dbReference type="Gene3D" id="3.40.50.720">
    <property type="entry name" value="NAD(P)-binding Rossmann-like Domain"/>
    <property type="match status" value="1"/>
</dbReference>
<evidence type="ECO:0000256" key="2">
    <source>
        <dbReference type="ARBA" id="ARBA00023002"/>
    </source>
</evidence>
<dbReference type="InterPro" id="IPR036291">
    <property type="entry name" value="NAD(P)-bd_dom_sf"/>
</dbReference>
<dbReference type="Proteomes" id="UP000604898">
    <property type="component" value="Unassembled WGS sequence"/>
</dbReference>
<proteinExistence type="inferred from homology"/>
<comment type="caution">
    <text evidence="3">The sequence shown here is derived from an EMBL/GenBank/DDBJ whole genome shotgun (WGS) entry which is preliminary data.</text>
</comment>
<dbReference type="PANTHER" id="PTHR44196">
    <property type="entry name" value="DEHYDROGENASE/REDUCTASE SDR FAMILY MEMBER 7B"/>
    <property type="match status" value="1"/>
</dbReference>
<accession>A0ABS1SZ83</accession>
<evidence type="ECO:0000313" key="3">
    <source>
        <dbReference type="EMBL" id="MBL4913340.1"/>
    </source>
</evidence>
<keyword evidence="4" id="KW-1185">Reference proteome</keyword>
<name>A0ABS1SZ83_9GAMM</name>
<dbReference type="EMBL" id="JAESVD010000004">
    <property type="protein sequence ID" value="MBL4913340.1"/>
    <property type="molecule type" value="Genomic_DNA"/>
</dbReference>
<dbReference type="InterPro" id="IPR002347">
    <property type="entry name" value="SDR_fam"/>
</dbReference>
<comment type="similarity">
    <text evidence="1">Belongs to the short-chain dehydrogenases/reductases (SDR) family.</text>
</comment>
<sequence length="257" mass="28375">MTQATAIIVGASSLLSREIAKQLADEGVELALLAQDPQSLIEFSQSLPTKAQVFPLQIDEPEAIISTLNAVWQSLGGAHLILVNTGLTHYDPELPWQPEQDIITVNVQGFSAICNTAFRLFRDQGYGQLAAINSIAGLRGGPSVAYHASKAYAQNYFEGLSMHAQRLKLPITITDIQLGMLDKAAMQQNRLWLSPLPVVAGQIIKAMKAGKRRAYVTKRWRLVAWLTKGLPEFVYNTRHWKTKAQKKAERAAKKASK</sequence>
<protein>
    <submittedName>
        <fullName evidence="3">SDR family NAD(P)-dependent oxidoreductase</fullName>
    </submittedName>
</protein>
<gene>
    <name evidence="3" type="ORF">JMA39_09325</name>
</gene>
<organism evidence="3 4">
    <name type="scientific">Shewanella schlegeliana</name>
    <dbReference type="NCBI Taxonomy" id="190308"/>
    <lineage>
        <taxon>Bacteria</taxon>
        <taxon>Pseudomonadati</taxon>
        <taxon>Pseudomonadota</taxon>
        <taxon>Gammaproteobacteria</taxon>
        <taxon>Alteromonadales</taxon>
        <taxon>Shewanellaceae</taxon>
        <taxon>Shewanella</taxon>
    </lineage>
</organism>
<reference evidence="3 4" key="1">
    <citation type="submission" date="2021-01" db="EMBL/GenBank/DDBJ databases">
        <title>Genome sequence of Shewanella schlegeliana JCM 11561.</title>
        <authorList>
            <person name="Zhang H."/>
            <person name="Li C."/>
        </authorList>
    </citation>
    <scope>NUCLEOTIDE SEQUENCE [LARGE SCALE GENOMIC DNA]</scope>
    <source>
        <strain evidence="3 4">JCM 11561</strain>
    </source>
</reference>
<evidence type="ECO:0000256" key="1">
    <source>
        <dbReference type="ARBA" id="ARBA00006484"/>
    </source>
</evidence>
<evidence type="ECO:0000313" key="4">
    <source>
        <dbReference type="Proteomes" id="UP000604898"/>
    </source>
</evidence>
<keyword evidence="2" id="KW-0560">Oxidoreductase</keyword>
<dbReference type="SUPFAM" id="SSF51735">
    <property type="entry name" value="NAD(P)-binding Rossmann-fold domains"/>
    <property type="match status" value="1"/>
</dbReference>